<keyword evidence="2" id="KW-1185">Reference proteome</keyword>
<accession>A0ABR6EKW3</accession>
<protein>
    <submittedName>
        <fullName evidence="1">Uncharacterized protein</fullName>
    </submittedName>
</protein>
<evidence type="ECO:0000313" key="2">
    <source>
        <dbReference type="Proteomes" id="UP000766698"/>
    </source>
</evidence>
<dbReference type="EMBL" id="WMLF01000378">
    <property type="protein sequence ID" value="MBB1245960.1"/>
    <property type="molecule type" value="Genomic_DNA"/>
</dbReference>
<sequence length="141" mass="16052">MSARRYVYLDPDGMDGGWLHVIVEAPTGVVYQQQYGGTACRQGRLEGFLVPVTGPDALDALRELFEEHFHGAGTREHSWSTEERERLRLIVEDVPYWFCDGRDEEPHTLRLDENRMHGTDEAWIPVSTPDGPGVLVWLNSD</sequence>
<organism evidence="1 2">
    <name type="scientific">Streptomyces durbertensis</name>
    <dbReference type="NCBI Taxonomy" id="2448886"/>
    <lineage>
        <taxon>Bacteria</taxon>
        <taxon>Bacillati</taxon>
        <taxon>Actinomycetota</taxon>
        <taxon>Actinomycetes</taxon>
        <taxon>Kitasatosporales</taxon>
        <taxon>Streptomycetaceae</taxon>
        <taxon>Streptomyces</taxon>
    </lineage>
</organism>
<proteinExistence type="predicted"/>
<dbReference type="InterPro" id="IPR046182">
    <property type="entry name" value="DUF6210"/>
</dbReference>
<dbReference type="Proteomes" id="UP000766698">
    <property type="component" value="Unassembled WGS sequence"/>
</dbReference>
<evidence type="ECO:0000313" key="1">
    <source>
        <dbReference type="EMBL" id="MBB1245960.1"/>
    </source>
</evidence>
<comment type="caution">
    <text evidence="1">The sequence shown here is derived from an EMBL/GenBank/DDBJ whole genome shotgun (WGS) entry which is preliminary data.</text>
</comment>
<name>A0ABR6EKW3_9ACTN</name>
<gene>
    <name evidence="1" type="ORF">GL263_20745</name>
</gene>
<dbReference type="RefSeq" id="WP_182857245.1">
    <property type="nucleotide sequence ID" value="NZ_WMLF01000378.1"/>
</dbReference>
<reference evidence="2" key="1">
    <citation type="journal article" date="2020" name="Syst. Appl. Microbiol.">
        <title>Streptomyces alkaliterrae sp. nov., isolated from an alkaline soil, and emended descriptions of Streptomyces alkaliphilus, Streptomyces calidiresistens and Streptomyces durbertensis.</title>
        <authorList>
            <person name="Swiecimska M."/>
            <person name="Golinska P."/>
            <person name="Nouioui I."/>
            <person name="Wypij M."/>
            <person name="Rai M."/>
            <person name="Sangal V."/>
            <person name="Goodfellow M."/>
        </authorList>
    </citation>
    <scope>NUCLEOTIDE SEQUENCE [LARGE SCALE GENOMIC DNA]</scope>
    <source>
        <strain evidence="2">DSM 104538</strain>
    </source>
</reference>
<dbReference type="Pfam" id="PF19715">
    <property type="entry name" value="DUF6210"/>
    <property type="match status" value="1"/>
</dbReference>